<feature type="non-terminal residue" evidence="1">
    <location>
        <position position="1"/>
    </location>
</feature>
<protein>
    <submittedName>
        <fullName evidence="1">Uncharacterized protein</fullName>
    </submittedName>
</protein>
<sequence length="53" mass="5820">THLHDAVHIFIRKTNFMIQSSSSLEKLTAGLLSAKQSSRLMVILNGVCQTCSC</sequence>
<organism evidence="1">
    <name type="scientific">Arion vulgaris</name>
    <dbReference type="NCBI Taxonomy" id="1028688"/>
    <lineage>
        <taxon>Eukaryota</taxon>
        <taxon>Metazoa</taxon>
        <taxon>Spiralia</taxon>
        <taxon>Lophotrochozoa</taxon>
        <taxon>Mollusca</taxon>
        <taxon>Gastropoda</taxon>
        <taxon>Heterobranchia</taxon>
        <taxon>Euthyneura</taxon>
        <taxon>Panpulmonata</taxon>
        <taxon>Eupulmonata</taxon>
        <taxon>Stylommatophora</taxon>
        <taxon>Helicina</taxon>
        <taxon>Arionoidea</taxon>
        <taxon>Arionidae</taxon>
        <taxon>Arion</taxon>
    </lineage>
</organism>
<evidence type="ECO:0000313" key="1">
    <source>
        <dbReference type="EMBL" id="CEK67813.1"/>
    </source>
</evidence>
<reference evidence="1" key="1">
    <citation type="submission" date="2014-12" db="EMBL/GenBank/DDBJ databases">
        <title>Insight into the proteome of Arion vulgaris.</title>
        <authorList>
            <person name="Aradska J."/>
            <person name="Bulat T."/>
            <person name="Smidak R."/>
            <person name="Sarate P."/>
            <person name="Gangsoo J."/>
            <person name="Sialana F."/>
            <person name="Bilban M."/>
            <person name="Lubec G."/>
        </authorList>
    </citation>
    <scope>NUCLEOTIDE SEQUENCE</scope>
    <source>
        <tissue evidence="1">Skin</tissue>
    </source>
</reference>
<dbReference type="EMBL" id="HACG01020948">
    <property type="protein sequence ID" value="CEK67813.1"/>
    <property type="molecule type" value="Transcribed_RNA"/>
</dbReference>
<dbReference type="AlphaFoldDB" id="A0A0B6ZGX2"/>
<proteinExistence type="predicted"/>
<gene>
    <name evidence="1" type="primary">ORF64010</name>
</gene>
<accession>A0A0B6ZGX2</accession>
<name>A0A0B6ZGX2_9EUPU</name>